<accession>A0A5Q0HDU4</accession>
<dbReference type="AlphaFoldDB" id="A0A5Q0HDU4"/>
<organism evidence="2 3">
    <name type="scientific">Saccharothrix syringae</name>
    <name type="common">Nocardiopsis syringae</name>
    <dbReference type="NCBI Taxonomy" id="103733"/>
    <lineage>
        <taxon>Bacteria</taxon>
        <taxon>Bacillati</taxon>
        <taxon>Actinomycetota</taxon>
        <taxon>Actinomycetes</taxon>
        <taxon>Pseudonocardiales</taxon>
        <taxon>Pseudonocardiaceae</taxon>
        <taxon>Saccharothrix</taxon>
    </lineage>
</organism>
<protein>
    <recommendedName>
        <fullName evidence="1">Lipocalin-like domain-containing protein</fullName>
    </recommendedName>
</protein>
<evidence type="ECO:0000313" key="3">
    <source>
        <dbReference type="Proteomes" id="UP000325787"/>
    </source>
</evidence>
<proteinExistence type="predicted"/>
<dbReference type="EMBL" id="CP034550">
    <property type="protein sequence ID" value="QFZ24279.1"/>
    <property type="molecule type" value="Genomic_DNA"/>
</dbReference>
<name>A0A5Q0HDU4_SACSY</name>
<sequence length="125" mass="13216">MVGTWRLERYADVAPPGEGPLGPTPEGVLIYTRDGHVSVSMMRAPAPPGAEVAFMGYAGTWRLVGTDRVVHDVLVASHAHLPGTAQVRDVELDGDRLTLAGVSRLGGAPRGRVLTWRRVGGGGRP</sequence>
<evidence type="ECO:0000259" key="1">
    <source>
        <dbReference type="Pfam" id="PF13924"/>
    </source>
</evidence>
<dbReference type="KEGG" id="ssyi:EKG83_16345"/>
<dbReference type="OrthoDB" id="118834at2"/>
<dbReference type="Proteomes" id="UP000325787">
    <property type="component" value="Chromosome"/>
</dbReference>
<dbReference type="InterPro" id="IPR024311">
    <property type="entry name" value="Lipocalin-like"/>
</dbReference>
<reference evidence="3" key="1">
    <citation type="journal article" date="2021" name="Curr. Microbiol.">
        <title>Complete genome of nocamycin-producing strain Saccharothrix syringae NRRL B-16468 reveals the biosynthetic potential for secondary metabolites.</title>
        <authorList>
            <person name="Mo X."/>
            <person name="Yang S."/>
        </authorList>
    </citation>
    <scope>NUCLEOTIDE SEQUENCE [LARGE SCALE GENOMIC DNA]</scope>
    <source>
        <strain evidence="3">ATCC 51364 / DSM 43886 / JCM 6844 / KCTC 9398 / NBRC 14523 / NRRL B-16468 / INA 2240</strain>
    </source>
</reference>
<evidence type="ECO:0000313" key="2">
    <source>
        <dbReference type="EMBL" id="QFZ24279.1"/>
    </source>
</evidence>
<keyword evidence="3" id="KW-1185">Reference proteome</keyword>
<gene>
    <name evidence="2" type="ORF">EKG83_16345</name>
</gene>
<feature type="domain" description="Lipocalin-like" evidence="1">
    <location>
        <begin position="2"/>
        <end position="119"/>
    </location>
</feature>
<dbReference type="Pfam" id="PF13924">
    <property type="entry name" value="Lipocalin_5"/>
    <property type="match status" value="1"/>
</dbReference>